<sequence length="335" mass="37331">METEAAKKMSAGATDMEEVASLITRILATHPGPGRRFSAHVVHLLRRPATVDAWLQSPALDGLEELEFDIGGLYEAAPELPLPASAFRFSATLRGALYGVIAGCPVLESLLLTGRSRFSCIRINSQSLVSLGLRVYTEELIIEDAPLLERLLQLEFRIATHLSELSAASSVTVVSSVKNLAINIPSLSIDMFVDLMKCFPCLEKLYIQRKDLWQDDVIKSLGIPLKTVALRKCFDICLKIVVLKNYQGIKSQVNFARFFVLNVKVLESIRFEGGTDNDKISLLRLLQLEQRALRGIRFYFTGSTCCHYIAHTKHVGDFYSCLPVLCLDMMITYLA</sequence>
<dbReference type="PANTHER" id="PTHR32141">
    <property type="match status" value="1"/>
</dbReference>
<dbReference type="Proteomes" id="UP000298652">
    <property type="component" value="Chromosome 4"/>
</dbReference>
<name>A0A4V6D842_SETVI</name>
<evidence type="ECO:0000313" key="4">
    <source>
        <dbReference type="Proteomes" id="UP000298652"/>
    </source>
</evidence>
<dbReference type="AlphaFoldDB" id="A0A4V6D842"/>
<dbReference type="Gramene" id="TKW20586">
    <property type="protein sequence ID" value="TKW20586"/>
    <property type="gene ID" value="SEVIR_4G098800v2"/>
</dbReference>
<dbReference type="PANTHER" id="PTHR32141:SF179">
    <property type="entry name" value="F-BOX DOMAIN-CONTAINING PROTEIN"/>
    <property type="match status" value="1"/>
</dbReference>
<dbReference type="InterPro" id="IPR006566">
    <property type="entry name" value="FBD"/>
</dbReference>
<dbReference type="EMBL" id="CM016555">
    <property type="protein sequence ID" value="TKW20586.1"/>
    <property type="molecule type" value="Genomic_DNA"/>
</dbReference>
<evidence type="ECO:0000259" key="1">
    <source>
        <dbReference type="Pfam" id="PF08387"/>
    </source>
</evidence>
<evidence type="ECO:0000259" key="2">
    <source>
        <dbReference type="Pfam" id="PF24758"/>
    </source>
</evidence>
<accession>A0A4V6D842</accession>
<organism evidence="3 4">
    <name type="scientific">Setaria viridis</name>
    <name type="common">Green bristlegrass</name>
    <name type="synonym">Setaria italica subsp. viridis</name>
    <dbReference type="NCBI Taxonomy" id="4556"/>
    <lineage>
        <taxon>Eukaryota</taxon>
        <taxon>Viridiplantae</taxon>
        <taxon>Streptophyta</taxon>
        <taxon>Embryophyta</taxon>
        <taxon>Tracheophyta</taxon>
        <taxon>Spermatophyta</taxon>
        <taxon>Magnoliopsida</taxon>
        <taxon>Liliopsida</taxon>
        <taxon>Poales</taxon>
        <taxon>Poaceae</taxon>
        <taxon>PACMAD clade</taxon>
        <taxon>Panicoideae</taxon>
        <taxon>Panicodae</taxon>
        <taxon>Paniceae</taxon>
        <taxon>Cenchrinae</taxon>
        <taxon>Setaria</taxon>
    </lineage>
</organism>
<feature type="domain" description="F-box/LRR-repeat protein 15/At3g58940/PEG3-like LRR" evidence="2">
    <location>
        <begin position="96"/>
        <end position="155"/>
    </location>
</feature>
<dbReference type="InterPro" id="IPR055411">
    <property type="entry name" value="LRR_FXL15/At3g58940/PEG3-like"/>
</dbReference>
<reference evidence="3" key="1">
    <citation type="submission" date="2019-03" db="EMBL/GenBank/DDBJ databases">
        <title>WGS assembly of Setaria viridis.</title>
        <authorList>
            <person name="Huang P."/>
            <person name="Jenkins J."/>
            <person name="Grimwood J."/>
            <person name="Barry K."/>
            <person name="Healey A."/>
            <person name="Mamidi S."/>
            <person name="Sreedasyam A."/>
            <person name="Shu S."/>
            <person name="Feldman M."/>
            <person name="Wu J."/>
            <person name="Yu Y."/>
            <person name="Chen C."/>
            <person name="Johnson J."/>
            <person name="Rokhsar D."/>
            <person name="Baxter I."/>
            <person name="Schmutz J."/>
            <person name="Brutnell T."/>
            <person name="Kellogg E."/>
        </authorList>
    </citation>
    <scope>NUCLEOTIDE SEQUENCE [LARGE SCALE GENOMIC DNA]</scope>
</reference>
<dbReference type="OMA" id="NINCGHD"/>
<gene>
    <name evidence="3" type="ORF">SEVIR_4G098800v2</name>
</gene>
<proteinExistence type="predicted"/>
<evidence type="ECO:0000313" key="3">
    <source>
        <dbReference type="EMBL" id="TKW20586.1"/>
    </source>
</evidence>
<feature type="domain" description="F-box/LRR-repeat protein 15/At3g58940/PEG3-like LRR" evidence="2">
    <location>
        <begin position="161"/>
        <end position="207"/>
    </location>
</feature>
<protein>
    <submittedName>
        <fullName evidence="3">Uncharacterized protein</fullName>
    </submittedName>
</protein>
<dbReference type="InterPro" id="IPR055302">
    <property type="entry name" value="F-box_dom-containing"/>
</dbReference>
<keyword evidence="4" id="KW-1185">Reference proteome</keyword>
<dbReference type="Pfam" id="PF24758">
    <property type="entry name" value="LRR_At5g56370"/>
    <property type="match status" value="2"/>
</dbReference>
<feature type="domain" description="FBD" evidence="1">
    <location>
        <begin position="232"/>
        <end position="269"/>
    </location>
</feature>
<dbReference type="Pfam" id="PF08387">
    <property type="entry name" value="FBD"/>
    <property type="match status" value="1"/>
</dbReference>